<sequence length="394" mass="44551">MVLEKLKFSVKELFHRSSSSLGIEITDQQIKMVELKKQSGNPPEISNWSAERLPAGTVVDGRIQDMPRVILTLQGMVAKNGWKRRKVHMVASGQAVMVRFLKLPDIPESELKKVVDFEVKHNIHLPFDEPYYDFCKLNGVHNRKRSLQRFAKQDNKRKMKSNDLTMKESAASKEIANAFSLAESDVVDSALKEQSHCDVMLVAAPRDLIDEYVTVAESSGLVPASVEIKALSLFRLIELTYSEGVKKPFLLVDVNESATDISIFHEGQLKITRSVSLGFGGGEAKRASEAVEDLLLLFPDRIEDDFHTSCNDLSHELERLINFYRYTLNNRDHEFHLIMLSGDAPKLSDISDHLEQRLGMQVNMLDYAAWVPEHNLQGETTSYSVPIGLALRER</sequence>
<gene>
    <name evidence="1" type="ORF">PAECIP111802_04166</name>
</gene>
<comment type="caution">
    <text evidence="1">The sequence shown here is derived from an EMBL/GenBank/DDBJ whole genome shotgun (WGS) entry which is preliminary data.</text>
</comment>
<keyword evidence="2" id="KW-1185">Reference proteome</keyword>
<dbReference type="Pfam" id="PF11104">
    <property type="entry name" value="PilM_2"/>
    <property type="match status" value="2"/>
</dbReference>
<proteinExistence type="predicted"/>
<dbReference type="Proteomes" id="UP000730618">
    <property type="component" value="Unassembled WGS sequence"/>
</dbReference>
<dbReference type="CDD" id="cd24049">
    <property type="entry name" value="ASKHA_NBD_PilM"/>
    <property type="match status" value="1"/>
</dbReference>
<dbReference type="PANTHER" id="PTHR32432">
    <property type="entry name" value="CELL DIVISION PROTEIN FTSA-RELATED"/>
    <property type="match status" value="1"/>
</dbReference>
<accession>A0ABM8VL93</accession>
<organism evidence="1 2">
    <name type="scientific">Paenibacillus allorhizosphaerae</name>
    <dbReference type="NCBI Taxonomy" id="2849866"/>
    <lineage>
        <taxon>Bacteria</taxon>
        <taxon>Bacillati</taxon>
        <taxon>Bacillota</taxon>
        <taxon>Bacilli</taxon>
        <taxon>Bacillales</taxon>
        <taxon>Paenibacillaceae</taxon>
        <taxon>Paenibacillus</taxon>
    </lineage>
</organism>
<reference evidence="1 2" key="1">
    <citation type="submission" date="2021-06" db="EMBL/GenBank/DDBJ databases">
        <authorList>
            <person name="Criscuolo A."/>
        </authorList>
    </citation>
    <scope>NUCLEOTIDE SEQUENCE [LARGE SCALE GENOMIC DNA]</scope>
    <source>
        <strain evidence="2">CIP 111802</strain>
    </source>
</reference>
<evidence type="ECO:0000313" key="2">
    <source>
        <dbReference type="Proteomes" id="UP000730618"/>
    </source>
</evidence>
<evidence type="ECO:0000313" key="1">
    <source>
        <dbReference type="EMBL" id="CAG7648269.1"/>
    </source>
</evidence>
<dbReference type="RefSeq" id="WP_218100457.1">
    <property type="nucleotide sequence ID" value="NZ_CAJVCE010000012.1"/>
</dbReference>
<dbReference type="PANTHER" id="PTHR32432:SF3">
    <property type="entry name" value="ETHANOLAMINE UTILIZATION PROTEIN EUTJ"/>
    <property type="match status" value="1"/>
</dbReference>
<name>A0ABM8VL93_9BACL</name>
<dbReference type="PIRSF" id="PIRSF019169">
    <property type="entry name" value="PilM"/>
    <property type="match status" value="1"/>
</dbReference>
<dbReference type="InterPro" id="IPR050696">
    <property type="entry name" value="FtsA/MreB"/>
</dbReference>
<dbReference type="EMBL" id="CAJVCE010000012">
    <property type="protein sequence ID" value="CAG7648269.1"/>
    <property type="molecule type" value="Genomic_DNA"/>
</dbReference>
<protein>
    <recommendedName>
        <fullName evidence="3">Pilus assembly protein PilM</fullName>
    </recommendedName>
</protein>
<evidence type="ECO:0008006" key="3">
    <source>
        <dbReference type="Google" id="ProtNLM"/>
    </source>
</evidence>
<dbReference type="InterPro" id="IPR005883">
    <property type="entry name" value="PilM"/>
</dbReference>